<protein>
    <submittedName>
        <fullName evidence="1">Sea29</fullName>
    </submittedName>
</protein>
<dbReference type="RefSeq" id="WP_010895827.1">
    <property type="nucleotide sequence ID" value="NC_002523.5"/>
</dbReference>
<evidence type="ECO:0000313" key="1">
    <source>
        <dbReference type="EMBL" id="ABU23782.1"/>
    </source>
</evidence>
<gene>
    <name evidence="1" type="primary">sea29</name>
</gene>
<sequence>MTMADFRQMAAKMDQHLQQLDVEGGYSLHMVIVDLVVNLRREWQSMADAFSSGHAD</sequence>
<dbReference type="AlphaFoldDB" id="A7M7E1"/>
<dbReference type="EMBL" id="AF135182">
    <property type="protein sequence ID" value="ABU23782.1"/>
    <property type="molecule type" value="Genomic_DNA"/>
</dbReference>
<accession>A7M7E1</accession>
<organism evidence="1">
    <name type="scientific">Serratia entomophila</name>
    <dbReference type="NCBI Taxonomy" id="42906"/>
    <lineage>
        <taxon>Bacteria</taxon>
        <taxon>Pseudomonadati</taxon>
        <taxon>Pseudomonadota</taxon>
        <taxon>Gammaproteobacteria</taxon>
        <taxon>Enterobacterales</taxon>
        <taxon>Yersiniaceae</taxon>
        <taxon>Serratia</taxon>
    </lineage>
</organism>
<keyword evidence="1" id="KW-0614">Plasmid</keyword>
<geneLocation type="plasmid" evidence="1">
    <name>pADAP</name>
</geneLocation>
<dbReference type="GeneID" id="75025094"/>
<reference evidence="1" key="4">
    <citation type="submission" date="2017-12" db="EMBL/GenBank/DDBJ databases">
        <authorList>
            <person name="Hurst M.R.H."/>
        </authorList>
    </citation>
    <scope>NUCLEOTIDE SEQUENCE</scope>
    <source>
        <strain evidence="1">A1MO2</strain>
        <plasmid evidence="1">pADAP</plasmid>
    </source>
</reference>
<name>A7M7E1_9GAMM</name>
<reference evidence="1" key="2">
    <citation type="journal article" date="2003" name="Plasmid">
        <title>Peripheral sequences of the Serratia entomophila pADAP virulence-associated region.</title>
        <authorList>
            <person name="Hurst M.R."/>
            <person name="O'Callaghan M."/>
            <person name="Glare T.R."/>
        </authorList>
    </citation>
    <scope>NUCLEOTIDE SEQUENCE</scope>
    <source>
        <strain evidence="1">A1MO2</strain>
        <plasmid evidence="1">pADAP</plasmid>
    </source>
</reference>
<reference evidence="1" key="3">
    <citation type="journal article" date="2004" name="J. Bacteriol.">
        <title>Cloning Serratia entomophila antifeeding genes--a putative defective prophage active against the grass grub Costelytra zealandica.</title>
        <authorList>
            <person name="Hurst M.R."/>
            <person name="Glare T.R."/>
            <person name="Jackson T.A."/>
        </authorList>
    </citation>
    <scope>NUCLEOTIDE SEQUENCE</scope>
    <source>
        <strain evidence="1">A1MO2</strain>
        <plasmid evidence="1">pADAP</plasmid>
    </source>
</reference>
<reference evidence="1" key="1">
    <citation type="journal article" date="2000" name="J. Bacteriol.">
        <title>Plasmid-located pathogenicity determinants of Serratia entomophila, the causal agent of amber disease of grass grub, show similarity to the insecticidal toxins of Photorhabdus luminescens.</title>
        <authorList>
            <person name="Hurst M.R."/>
            <person name="Glare T.R."/>
            <person name="Jackson T.A."/>
            <person name="Ronson C.W."/>
        </authorList>
    </citation>
    <scope>NUCLEOTIDE SEQUENCE</scope>
    <source>
        <strain evidence="1">A1MO2</strain>
        <plasmid evidence="1">pADAP</plasmid>
    </source>
</reference>
<proteinExistence type="predicted"/>